<dbReference type="GO" id="GO:0005975">
    <property type="term" value="P:carbohydrate metabolic process"/>
    <property type="evidence" value="ECO:0007669"/>
    <property type="project" value="InterPro"/>
</dbReference>
<dbReference type="GO" id="GO:0000224">
    <property type="term" value="F:peptide-N4-(N-acetyl-beta-glucosaminyl)asparagine amidase activity"/>
    <property type="evidence" value="ECO:0007669"/>
    <property type="project" value="TreeGrafter"/>
</dbReference>
<organism evidence="7 8">
    <name type="scientific">Flammeovirga agarivorans</name>
    <dbReference type="NCBI Taxonomy" id="2726742"/>
    <lineage>
        <taxon>Bacteria</taxon>
        <taxon>Pseudomonadati</taxon>
        <taxon>Bacteroidota</taxon>
        <taxon>Cytophagia</taxon>
        <taxon>Cytophagales</taxon>
        <taxon>Flammeovirgaceae</taxon>
        <taxon>Flammeovirga</taxon>
    </lineage>
</organism>
<reference evidence="7 8" key="1">
    <citation type="submission" date="2020-04" db="EMBL/GenBank/DDBJ databases">
        <title>Flammeovirga sp. SR4, a novel species isolated from seawater.</title>
        <authorList>
            <person name="Wang X."/>
        </authorList>
    </citation>
    <scope>NUCLEOTIDE SEQUENCE [LARGE SCALE GENOMIC DNA]</scope>
    <source>
        <strain evidence="7 8">SR4</strain>
    </source>
</reference>
<dbReference type="PANTHER" id="PTHR12143:SF43">
    <property type="entry name" value="PUTATIVE-RELATED"/>
    <property type="match status" value="1"/>
</dbReference>
<evidence type="ECO:0000256" key="2">
    <source>
        <dbReference type="ARBA" id="ARBA00011245"/>
    </source>
</evidence>
<dbReference type="InterPro" id="IPR041371">
    <property type="entry name" value="GH92_N"/>
</dbReference>
<dbReference type="GO" id="GO:0006516">
    <property type="term" value="P:glycoprotein catabolic process"/>
    <property type="evidence" value="ECO:0007669"/>
    <property type="project" value="TreeGrafter"/>
</dbReference>
<comment type="cofactor">
    <cofactor evidence="1">
        <name>Ca(2+)</name>
        <dbReference type="ChEBI" id="CHEBI:29108"/>
    </cofactor>
</comment>
<proteinExistence type="predicted"/>
<keyword evidence="3" id="KW-0106">Calcium</keyword>
<dbReference type="Gene3D" id="2.70.98.10">
    <property type="match status" value="1"/>
</dbReference>
<dbReference type="InterPro" id="IPR012939">
    <property type="entry name" value="Glyco_hydro_92"/>
</dbReference>
<dbReference type="PROSITE" id="PS51257">
    <property type="entry name" value="PROKAR_LIPOPROTEIN"/>
    <property type="match status" value="1"/>
</dbReference>
<feature type="domain" description="Glycosyl hydrolase family 92 N-terminal" evidence="6">
    <location>
        <begin position="35"/>
        <end position="261"/>
    </location>
</feature>
<dbReference type="InterPro" id="IPR005887">
    <property type="entry name" value="GH92_a_mannosidase_put"/>
</dbReference>
<feature type="domain" description="Glycosyl hydrolase family 92" evidence="5">
    <location>
        <begin position="267"/>
        <end position="748"/>
    </location>
</feature>
<dbReference type="EMBL" id="JABAIL010000007">
    <property type="protein sequence ID" value="NLR93585.1"/>
    <property type="molecule type" value="Genomic_DNA"/>
</dbReference>
<dbReference type="InterPro" id="IPR050883">
    <property type="entry name" value="PNGase"/>
</dbReference>
<comment type="caution">
    <text evidence="7">The sequence shown here is derived from an EMBL/GenBank/DDBJ whole genome shotgun (WGS) entry which is preliminary data.</text>
</comment>
<dbReference type="RefSeq" id="WP_168884300.1">
    <property type="nucleotide sequence ID" value="NZ_JABAIL010000007.1"/>
</dbReference>
<dbReference type="FunFam" id="1.20.1610.10:FF:000001">
    <property type="entry name" value="Putative alpha-1,2-mannosidase"/>
    <property type="match status" value="1"/>
</dbReference>
<keyword evidence="8" id="KW-1185">Reference proteome</keyword>
<dbReference type="AlphaFoldDB" id="A0A7X8SNQ2"/>
<evidence type="ECO:0000313" key="7">
    <source>
        <dbReference type="EMBL" id="NLR93585.1"/>
    </source>
</evidence>
<dbReference type="Gene3D" id="1.20.1610.10">
    <property type="entry name" value="alpha-1,2-mannosidases domains"/>
    <property type="match status" value="1"/>
</dbReference>
<dbReference type="FunFam" id="3.30.2080.10:FF:000001">
    <property type="entry name" value="Alpha-1,2-mannosidase subfamily"/>
    <property type="match status" value="1"/>
</dbReference>
<dbReference type="FunFam" id="1.20.1050.60:FF:000001">
    <property type="entry name" value="Putative alpha-1,2-mannosidase"/>
    <property type="match status" value="1"/>
</dbReference>
<evidence type="ECO:0000313" key="8">
    <source>
        <dbReference type="Proteomes" id="UP000585050"/>
    </source>
</evidence>
<comment type="subunit">
    <text evidence="2">Monomer.</text>
</comment>
<dbReference type="InterPro" id="IPR014718">
    <property type="entry name" value="GH-type_carb-bd"/>
</dbReference>
<evidence type="ECO:0000256" key="3">
    <source>
        <dbReference type="ARBA" id="ARBA00022837"/>
    </source>
</evidence>
<dbReference type="SUPFAM" id="SSF48208">
    <property type="entry name" value="Six-hairpin glycosidases"/>
    <property type="match status" value="1"/>
</dbReference>
<dbReference type="GO" id="GO:0005829">
    <property type="term" value="C:cytosol"/>
    <property type="evidence" value="ECO:0007669"/>
    <property type="project" value="TreeGrafter"/>
</dbReference>
<evidence type="ECO:0000259" key="6">
    <source>
        <dbReference type="Pfam" id="PF17678"/>
    </source>
</evidence>
<evidence type="ECO:0000259" key="5">
    <source>
        <dbReference type="Pfam" id="PF07971"/>
    </source>
</evidence>
<name>A0A7X8SNQ2_9BACT</name>
<dbReference type="Proteomes" id="UP000585050">
    <property type="component" value="Unassembled WGS sequence"/>
</dbReference>
<feature type="region of interest" description="Disordered" evidence="4">
    <location>
        <begin position="749"/>
        <end position="769"/>
    </location>
</feature>
<protein>
    <submittedName>
        <fullName evidence="7">Glycoside hydrolase family 92 protein</fullName>
    </submittedName>
</protein>
<gene>
    <name evidence="7" type="ORF">HGP29_20470</name>
</gene>
<dbReference type="Gene3D" id="1.20.1050.60">
    <property type="entry name" value="alpha-1,2-mannosidase"/>
    <property type="match status" value="1"/>
</dbReference>
<evidence type="ECO:0000256" key="1">
    <source>
        <dbReference type="ARBA" id="ARBA00001913"/>
    </source>
</evidence>
<evidence type="ECO:0000256" key="4">
    <source>
        <dbReference type="SAM" id="MobiDB-lite"/>
    </source>
</evidence>
<sequence>MKKNTILPYLLLLITIMSCGQKKEEKKELEDLTKYVSTLVGSKSDFRLSTGNTYPAVATPWGMNFWTPQTNNNGDGWAYMYQKDSINGIKQTHQPSPWINDYAAFALFPMVGEVKFNEKERQSKYSHDTETAKPHYYSVDLETYNTRAEVTPTTRGAVFQFTFPQSGESSVLVDAYHKGSYVKIIPEENKIVGYCKNNSGGVPDNFANYFVIVFNKPFKTQGTWNGKDATSSKEVKADRTAGYVTFDTKDGEVITAKVASSFISIDQAEITLKREIGEKSFTTVKEEAQYAWNKEFNKLMVKGGTQRSMENFYTSMYRTLLFPRKFYEYDANNKLVHYSPYNGQVEDGYMFTDNGFWDTFRAVFPFFTVMYPELNSHIMAGLVNTYNESGWLPEWASPGHRDCMIGSNSAAIIADSYLKGIRGYDIETLYAAIIKNTKNHGPLGSVGRMGVDYYNDLGYIPYDVGIHENTARTLEYAYADFTIMELAKALNRPQEEIDLFRKRADNYKNVFDPSTNFMRAKMKDGSWQTPFIPEAWGGAFTEGSSWHYTWSVFHDPEGLADLMGGREAFAAKLDSVFSTPSIANHDYYGFEIHEITEMKVADEKYGTGQYAHGNQPIQHGIYLYDYVGQPWKAQKWTRKVLKDLYSPTPDGLCGDEDNGQTSAWYVFSALGMYPVAPGTGEYAIGSPEFEEATMSLENGNTFKVIANNNNEKNVYIQSAKLNGKDFNKTFITHDQIMAGGELVFEMGDQPNKNWGTAEDSAPYSMSREK</sequence>
<dbReference type="Pfam" id="PF17678">
    <property type="entry name" value="Glyco_hydro_92N"/>
    <property type="match status" value="1"/>
</dbReference>
<accession>A0A7X8SNQ2</accession>
<keyword evidence="7" id="KW-0378">Hydrolase</keyword>
<dbReference type="GO" id="GO:0030246">
    <property type="term" value="F:carbohydrate binding"/>
    <property type="evidence" value="ECO:0007669"/>
    <property type="project" value="InterPro"/>
</dbReference>
<dbReference type="Pfam" id="PF07971">
    <property type="entry name" value="Glyco_hydro_92"/>
    <property type="match status" value="1"/>
</dbReference>
<dbReference type="InterPro" id="IPR008928">
    <property type="entry name" value="6-hairpin_glycosidase_sf"/>
</dbReference>
<dbReference type="PANTHER" id="PTHR12143">
    <property type="entry name" value="PEPTIDE N-GLYCANASE PNGASE -RELATED"/>
    <property type="match status" value="1"/>
</dbReference>
<dbReference type="Gene3D" id="3.30.2080.10">
    <property type="entry name" value="GH92 mannosidase domain"/>
    <property type="match status" value="1"/>
</dbReference>
<dbReference type="NCBIfam" id="TIGR01180">
    <property type="entry name" value="aman2_put"/>
    <property type="match status" value="1"/>
</dbReference>